<feature type="chain" id="PRO_5045387090" evidence="2">
    <location>
        <begin position="24"/>
        <end position="516"/>
    </location>
</feature>
<evidence type="ECO:0000256" key="2">
    <source>
        <dbReference type="SAM" id="SignalP"/>
    </source>
</evidence>
<gene>
    <name evidence="3" type="ORF">M8445_10050</name>
</gene>
<dbReference type="SUPFAM" id="SSF53474">
    <property type="entry name" value="alpha/beta-Hydrolases"/>
    <property type="match status" value="1"/>
</dbReference>
<keyword evidence="4" id="KW-1185">Reference proteome</keyword>
<proteinExistence type="predicted"/>
<dbReference type="InterPro" id="IPR029058">
    <property type="entry name" value="AB_hydrolase_fold"/>
</dbReference>
<dbReference type="GO" id="GO:0016787">
    <property type="term" value="F:hydrolase activity"/>
    <property type="evidence" value="ECO:0007669"/>
    <property type="project" value="UniProtKB-KW"/>
</dbReference>
<feature type="signal peptide" evidence="2">
    <location>
        <begin position="1"/>
        <end position="23"/>
    </location>
</feature>
<dbReference type="Proteomes" id="UP001217044">
    <property type="component" value="Chromosome"/>
</dbReference>
<name>A0ABY7V150_9DEIO</name>
<evidence type="ECO:0000256" key="1">
    <source>
        <dbReference type="SAM" id="MobiDB-lite"/>
    </source>
</evidence>
<organism evidence="3 4">
    <name type="scientific">Deinococcus aquaticus</name>
    <dbReference type="NCBI Taxonomy" id="328692"/>
    <lineage>
        <taxon>Bacteria</taxon>
        <taxon>Thermotogati</taxon>
        <taxon>Deinococcota</taxon>
        <taxon>Deinococci</taxon>
        <taxon>Deinococcales</taxon>
        <taxon>Deinococcaceae</taxon>
        <taxon>Deinococcus</taxon>
    </lineage>
</organism>
<keyword evidence="2" id="KW-0732">Signal</keyword>
<dbReference type="Gene3D" id="3.40.50.1820">
    <property type="entry name" value="alpha/beta hydrolase"/>
    <property type="match status" value="1"/>
</dbReference>
<accession>A0ABY7V150</accession>
<sequence>MSRRTLPTAALTALCLGVLSSAAGQGRLPPVPPLAPALTVPERLDATGVLAAGPALPAEDAALVFDPGVVALTDPAQPTLDAVPARRVVQPGASVPGTPADLNASITVRYGPGTPAAVLLLMPGYLGGAGSFDRLARQIVTLHPTWAVWALDRRSNLLEDHSALLGRDIPTLQRIVRSGLPARPASSLPFMKDWGLDTTLRDWHEAVLEARKLTPNVFIGGHSMGGTLTGLYAAYDFGGVAGERDVRGLIMLDGLPGLMSGTPLTPDEYAQAARNPLGPLPGLNGLERSPFVDSVVFSPVFASRAAAQARLAALNPGALAPGGGLTRYPATNLAAAMGQLEQQYALLPFLALRSGRPTNAADAPNLGAQLLGGRGARWITGPKDPTKPVGWETDVTSPTDPQDFTRRFITPLSDYSEWYFPNRLTLDLAAARTDTRGTPFEKTLPVWYTAQLSVPILGIAAAQGVTTEAQYQQYAATTQAALTTHTLPDAAHLDITVTRGDQVARWITDWMQPLMR</sequence>
<feature type="region of interest" description="Disordered" evidence="1">
    <location>
        <begin position="377"/>
        <end position="398"/>
    </location>
</feature>
<evidence type="ECO:0000313" key="3">
    <source>
        <dbReference type="EMBL" id="WDA57701.1"/>
    </source>
</evidence>
<dbReference type="EMBL" id="CP115165">
    <property type="protein sequence ID" value="WDA57701.1"/>
    <property type="molecule type" value="Genomic_DNA"/>
</dbReference>
<protein>
    <submittedName>
        <fullName evidence="3">Alpha/beta fold hydrolase</fullName>
    </submittedName>
</protein>
<evidence type="ECO:0000313" key="4">
    <source>
        <dbReference type="Proteomes" id="UP001217044"/>
    </source>
</evidence>
<dbReference type="RefSeq" id="WP_273987633.1">
    <property type="nucleotide sequence ID" value="NZ_BAABQT010000002.1"/>
</dbReference>
<reference evidence="3 4" key="1">
    <citation type="submission" date="2022-12" db="EMBL/GenBank/DDBJ databases">
        <title>Genome Sequence of Deinococcus aquaticus Type Strain PB314.</title>
        <authorList>
            <person name="Albert C."/>
            <person name="Hill J."/>
            <person name="Boren L."/>
            <person name="Scholz-Ng S."/>
            <person name="Fatema N."/>
            <person name="Grosso R."/>
            <person name="Soboslay E."/>
            <person name="Tuohy J."/>
        </authorList>
    </citation>
    <scope>NUCLEOTIDE SEQUENCE [LARGE SCALE GENOMIC DNA]</scope>
    <source>
        <strain evidence="3 4">PB-314</strain>
    </source>
</reference>
<keyword evidence="3" id="KW-0378">Hydrolase</keyword>